<evidence type="ECO:0000313" key="3">
    <source>
        <dbReference type="Proteomes" id="UP000196239"/>
    </source>
</evidence>
<organism evidence="2 3">
    <name type="scientific">Nitrosotalea devaniterrae</name>
    <dbReference type="NCBI Taxonomy" id="1078905"/>
    <lineage>
        <taxon>Archaea</taxon>
        <taxon>Nitrososphaerota</taxon>
        <taxon>Nitrososphaeria</taxon>
        <taxon>Nitrosotaleales</taxon>
        <taxon>Nitrosotaleaceae</taxon>
        <taxon>Nitrosotalea</taxon>
    </lineage>
</organism>
<dbReference type="AlphaFoldDB" id="A0A128A3Z0"/>
<keyword evidence="3" id="KW-1185">Reference proteome</keyword>
<sequence>MCILPKNLRVMILLTVMIASGIGVAYAQDSSVATQFYSPEADALKAFATEIATSAPKIIAAAVLLIIGLVVGKIVSRVVEKTAKKILSKANLHSIAESNAVEDVVGKIDSAHLIAATVKWFVYLFFIVAAINELQLEQLTTALTSLWLWIPNVLAFVMIVIIGSIIANYVIKWVNHELVTHNYGGSRYIGTGVKIIIYSIVFAVGLTQIGVGQSIIPTLVSAFSWSIAAAIGTAIAIGLGFTLKDLLPTAIAGASGHRSIYKIGQVIRIGDVTGTITSSEMFHIIVTNEKNESVVIPTKELMNKSVVILHSDSKKN</sequence>
<name>A0A128A3Z0_9ARCH</name>
<gene>
    <name evidence="2" type="primary">mscS2</name>
    <name evidence="2" type="ORF">NDEV_1310</name>
</gene>
<dbReference type="PANTHER" id="PTHR30221:SF1">
    <property type="entry name" value="SMALL-CONDUCTANCE MECHANOSENSITIVE CHANNEL"/>
    <property type="match status" value="1"/>
</dbReference>
<evidence type="ECO:0000313" key="2">
    <source>
        <dbReference type="EMBL" id="CUR52075.1"/>
    </source>
</evidence>
<protein>
    <submittedName>
        <fullName evidence="2">Small conductance mechanosensitive channel</fullName>
    </submittedName>
</protein>
<dbReference type="KEGG" id="ndv:NDEV_1310"/>
<dbReference type="Pfam" id="PF00924">
    <property type="entry name" value="MS_channel_2nd"/>
    <property type="match status" value="1"/>
</dbReference>
<dbReference type="EMBL" id="LN890280">
    <property type="protein sequence ID" value="CUR52075.1"/>
    <property type="molecule type" value="Genomic_DNA"/>
</dbReference>
<evidence type="ECO:0000259" key="1">
    <source>
        <dbReference type="Pfam" id="PF00924"/>
    </source>
</evidence>
<dbReference type="Gene3D" id="1.10.287.1260">
    <property type="match status" value="1"/>
</dbReference>
<accession>A0A128A3Z0</accession>
<dbReference type="InterPro" id="IPR008910">
    <property type="entry name" value="MSC_TM_helix"/>
</dbReference>
<dbReference type="GO" id="GO:0008381">
    <property type="term" value="F:mechanosensitive monoatomic ion channel activity"/>
    <property type="evidence" value="ECO:0007669"/>
    <property type="project" value="InterPro"/>
</dbReference>
<dbReference type="Proteomes" id="UP000196239">
    <property type="component" value="Chromosome 1"/>
</dbReference>
<proteinExistence type="predicted"/>
<reference evidence="3" key="1">
    <citation type="submission" date="2015-10" db="EMBL/GenBank/DDBJ databases">
        <authorList>
            <person name="Lehtovirta-Morley L.E."/>
            <person name="Vieille C."/>
        </authorList>
    </citation>
    <scope>NUCLEOTIDE SEQUENCE [LARGE SCALE GENOMIC DNA]</scope>
</reference>
<dbReference type="GO" id="GO:0016020">
    <property type="term" value="C:membrane"/>
    <property type="evidence" value="ECO:0007669"/>
    <property type="project" value="InterPro"/>
</dbReference>
<dbReference type="InterPro" id="IPR010920">
    <property type="entry name" value="LSM_dom_sf"/>
</dbReference>
<dbReference type="Pfam" id="PF05552">
    <property type="entry name" value="MS_channel_1st_1"/>
    <property type="match status" value="1"/>
</dbReference>
<dbReference type="InterPro" id="IPR045275">
    <property type="entry name" value="MscS_archaea/bacteria_type"/>
</dbReference>
<dbReference type="PANTHER" id="PTHR30221">
    <property type="entry name" value="SMALL-CONDUCTANCE MECHANOSENSITIVE CHANNEL"/>
    <property type="match status" value="1"/>
</dbReference>
<dbReference type="InterPro" id="IPR006685">
    <property type="entry name" value="MscS_channel_2nd"/>
</dbReference>
<feature type="domain" description="Mechanosensitive ion channel MscS" evidence="1">
    <location>
        <begin position="261"/>
        <end position="306"/>
    </location>
</feature>
<dbReference type="SUPFAM" id="SSF50182">
    <property type="entry name" value="Sm-like ribonucleoproteins"/>
    <property type="match status" value="1"/>
</dbReference>